<feature type="compositionally biased region" description="Basic and acidic residues" evidence="1">
    <location>
        <begin position="1056"/>
        <end position="1067"/>
    </location>
</feature>
<proteinExistence type="predicted"/>
<feature type="region of interest" description="Disordered" evidence="1">
    <location>
        <begin position="585"/>
        <end position="642"/>
    </location>
</feature>
<comment type="caution">
    <text evidence="2">The sequence shown here is derived from an EMBL/GenBank/DDBJ whole genome shotgun (WGS) entry which is preliminary data.</text>
</comment>
<keyword evidence="3" id="KW-1185">Reference proteome</keyword>
<evidence type="ECO:0000313" key="2">
    <source>
        <dbReference type="EMBL" id="KAG0584521.1"/>
    </source>
</evidence>
<dbReference type="PANTHER" id="PTHR36005">
    <property type="entry name" value="DNA LIGASE-LIKE PROTEIN"/>
    <property type="match status" value="1"/>
</dbReference>
<reference evidence="2" key="1">
    <citation type="submission" date="2020-06" db="EMBL/GenBank/DDBJ databases">
        <title>WGS assembly of Ceratodon purpureus strain R40.</title>
        <authorList>
            <person name="Carey S.B."/>
            <person name="Jenkins J."/>
            <person name="Shu S."/>
            <person name="Lovell J.T."/>
            <person name="Sreedasyam A."/>
            <person name="Maumus F."/>
            <person name="Tiley G.P."/>
            <person name="Fernandez-Pozo N."/>
            <person name="Barry K."/>
            <person name="Chen C."/>
            <person name="Wang M."/>
            <person name="Lipzen A."/>
            <person name="Daum C."/>
            <person name="Saski C.A."/>
            <person name="Payton A.C."/>
            <person name="Mcbreen J.C."/>
            <person name="Conrad R.E."/>
            <person name="Kollar L.M."/>
            <person name="Olsson S."/>
            <person name="Huttunen S."/>
            <person name="Landis J.B."/>
            <person name="Wickett N.J."/>
            <person name="Johnson M.G."/>
            <person name="Rensing S.A."/>
            <person name="Grimwood J."/>
            <person name="Schmutz J."/>
            <person name="Mcdaniel S.F."/>
        </authorList>
    </citation>
    <scope>NUCLEOTIDE SEQUENCE</scope>
    <source>
        <strain evidence="2">R40</strain>
    </source>
</reference>
<evidence type="ECO:0000313" key="3">
    <source>
        <dbReference type="Proteomes" id="UP000822688"/>
    </source>
</evidence>
<dbReference type="Proteomes" id="UP000822688">
    <property type="component" value="Chromosome 3"/>
</dbReference>
<accession>A0A8T0INW2</accession>
<feature type="compositionally biased region" description="Basic and acidic residues" evidence="1">
    <location>
        <begin position="412"/>
        <end position="424"/>
    </location>
</feature>
<feature type="compositionally biased region" description="Basic and acidic residues" evidence="1">
    <location>
        <begin position="586"/>
        <end position="632"/>
    </location>
</feature>
<feature type="compositionally biased region" description="Low complexity" evidence="1">
    <location>
        <begin position="1021"/>
        <end position="1037"/>
    </location>
</feature>
<dbReference type="AlphaFoldDB" id="A0A8T0INW2"/>
<feature type="compositionally biased region" description="Low complexity" evidence="1">
    <location>
        <begin position="962"/>
        <end position="978"/>
    </location>
</feature>
<protein>
    <submittedName>
        <fullName evidence="2">Uncharacterized protein</fullName>
    </submittedName>
</protein>
<name>A0A8T0INW2_CERPU</name>
<feature type="compositionally biased region" description="Low complexity" evidence="1">
    <location>
        <begin position="1069"/>
        <end position="1080"/>
    </location>
</feature>
<dbReference type="EMBL" id="CM026423">
    <property type="protein sequence ID" value="KAG0584521.1"/>
    <property type="molecule type" value="Genomic_DNA"/>
</dbReference>
<feature type="region of interest" description="Disordered" evidence="1">
    <location>
        <begin position="957"/>
        <end position="1080"/>
    </location>
</feature>
<dbReference type="PANTHER" id="PTHR36005:SF1">
    <property type="entry name" value="DNA LIGASE-LIKE PROTEIN"/>
    <property type="match status" value="1"/>
</dbReference>
<evidence type="ECO:0000256" key="1">
    <source>
        <dbReference type="SAM" id="MobiDB-lite"/>
    </source>
</evidence>
<feature type="compositionally biased region" description="Polar residues" evidence="1">
    <location>
        <begin position="278"/>
        <end position="289"/>
    </location>
</feature>
<feature type="region of interest" description="Disordered" evidence="1">
    <location>
        <begin position="273"/>
        <end position="465"/>
    </location>
</feature>
<gene>
    <name evidence="2" type="ORF">KC19_3G215000</name>
</gene>
<sequence>MCCRDLEMEVETEPRMEVGMEVGMEVEKEVGMEMAMETCEMEVVMEAGKEVEVEGGEELAMEVGMEVATGKETEMEVRKEAGMEVEEVGMEIAAETGKEAESEVQEEVAMEVGKGVEAEVGKEAEMEVQEEVAMDVGKGVEAEVGKEVEKEVAEEDIVEPSPPASPVAAPKKLRRLRKVKEMEIKESDAVDEVGEVSEKSRGVDLTLGHRERAEEILKRFGKGGDADNCEGGKKRKAVQSTIMAAVVDMAKQGKVVAVPEGEARGLDNAVAEDGGLELQSQGEDIQSQEEGPAVRSEEMAPLSKKKRSNTVKRCSAHATGLTFESASLEGETERMDDIENATGIGGEVHKGNPDDSDTENGNAGNEDMEDDGGASDSETGNEGNEDEEEGGLGLNSGWSDGWAGEGMSMESILEKARKMVDELSKPAADSVKPSKEKKYSSEEALTGMDGQNGKKKKLSKKEEERIKREEVFAESQRLLRESKGVAFVAPAPVTKPVSSVLDKIRQRRLQLGCSGSGSVSSHVDEKKSVLRRATKGKSTTHVDLTVDDDIEVEIEMFSSNVVKIEEVKPEDVVVDVQVRHISTHGVSRDKEGLQIADGDGKAQGDVACDEKIPGTPEGQKDLSRDDLASSRSDEEDSKLESSQHILATQDLLCTSQLSPATQESVAPTPFESVVTTASDLMGFDTQLLDEELMPRSIRDDHHLQNKETGLRPPGQFEVYTKATHVRGLIDDEAEDEDEDILAENAEEEEILGDEDDLQDLIASTEKEKSGDKARRDALHRKWLEQQDTEQTEDILERLRTGRSTRWKGRDRVVSCLDEDEDIVNNIGSKSLDKISLGSQIEADGLFAEEDHTEEPLISLRQRARSQELETDCLLDEYEDVDDIAREDPVVEDEIIEDEEEHEQSIMRKRLLEESEEQLVFMSPAEDESSREVLSLINKVNVGNLKTKSTTGHLEIRGLGSTSLSSKPSFLGRSSSSSSLPPPAHRQVGAGGSSRSFVFGRDDSNSGHGFPPNQAQEEKNPVVAKSASVKRVSSTSASGGKKRSTPQATTGPSLFEMLKKQSEEHDQGQKTSTSTISKKWSSNSEAFSIFASKKSVTVSRRKL</sequence>
<organism evidence="2 3">
    <name type="scientific">Ceratodon purpureus</name>
    <name type="common">Fire moss</name>
    <name type="synonym">Dicranum purpureum</name>
    <dbReference type="NCBI Taxonomy" id="3225"/>
    <lineage>
        <taxon>Eukaryota</taxon>
        <taxon>Viridiplantae</taxon>
        <taxon>Streptophyta</taxon>
        <taxon>Embryophyta</taxon>
        <taxon>Bryophyta</taxon>
        <taxon>Bryophytina</taxon>
        <taxon>Bryopsida</taxon>
        <taxon>Dicranidae</taxon>
        <taxon>Pseudoditrichales</taxon>
        <taxon>Ditrichaceae</taxon>
        <taxon>Ceratodon</taxon>
    </lineage>
</organism>
<feature type="compositionally biased region" description="Basic and acidic residues" evidence="1">
    <location>
        <begin position="432"/>
        <end position="441"/>
    </location>
</feature>